<gene>
    <name evidence="2" type="ORF">E3N88_10083</name>
</gene>
<dbReference type="InterPro" id="IPR040321">
    <property type="entry name" value="SCD2-like"/>
</dbReference>
<reference evidence="2 3" key="1">
    <citation type="submission" date="2019-05" db="EMBL/GenBank/DDBJ databases">
        <title>Mikania micrantha, genome provides insights into the molecular mechanism of rapid growth.</title>
        <authorList>
            <person name="Liu B."/>
        </authorList>
    </citation>
    <scope>NUCLEOTIDE SEQUENCE [LARGE SCALE GENOMIC DNA]</scope>
    <source>
        <strain evidence="2">NLD-2019</strain>
        <tissue evidence="2">Leaf</tissue>
    </source>
</reference>
<feature type="region of interest" description="Disordered" evidence="1">
    <location>
        <begin position="543"/>
        <end position="563"/>
    </location>
</feature>
<proteinExistence type="predicted"/>
<evidence type="ECO:0000313" key="3">
    <source>
        <dbReference type="Proteomes" id="UP000326396"/>
    </source>
</evidence>
<evidence type="ECO:0000256" key="1">
    <source>
        <dbReference type="SAM" id="MobiDB-lite"/>
    </source>
</evidence>
<feature type="compositionally biased region" description="Polar residues" evidence="1">
    <location>
        <begin position="37"/>
        <end position="51"/>
    </location>
</feature>
<dbReference type="OrthoDB" id="2014962at2759"/>
<dbReference type="Proteomes" id="UP000326396">
    <property type="component" value="Linkage Group LG13"/>
</dbReference>
<feature type="compositionally biased region" description="Polar residues" evidence="1">
    <location>
        <begin position="127"/>
        <end position="146"/>
    </location>
</feature>
<feature type="region of interest" description="Disordered" evidence="1">
    <location>
        <begin position="1"/>
        <end position="51"/>
    </location>
</feature>
<feature type="compositionally biased region" description="Low complexity" evidence="1">
    <location>
        <begin position="90"/>
        <end position="109"/>
    </location>
</feature>
<comment type="caution">
    <text evidence="2">The sequence shown here is derived from an EMBL/GenBank/DDBJ whole genome shotgun (WGS) entry which is preliminary data.</text>
</comment>
<evidence type="ECO:0008006" key="4">
    <source>
        <dbReference type="Google" id="ProtNLM"/>
    </source>
</evidence>
<dbReference type="PANTHER" id="PTHR31762:SF4">
    <property type="entry name" value="COILED-COIL DOMAIN-CONTAINING PROTEIN SCD2"/>
    <property type="match status" value="1"/>
</dbReference>
<feature type="compositionally biased region" description="Low complexity" evidence="1">
    <location>
        <begin position="16"/>
        <end position="31"/>
    </location>
</feature>
<dbReference type="EMBL" id="SZYD01000005">
    <property type="protein sequence ID" value="KAD6118812.1"/>
    <property type="molecule type" value="Genomic_DNA"/>
</dbReference>
<protein>
    <recommendedName>
        <fullName evidence="4">Coiled-coil domain-containing protein SCD2</fullName>
    </recommendedName>
</protein>
<dbReference type="AlphaFoldDB" id="A0A5N6PBD6"/>
<organism evidence="2 3">
    <name type="scientific">Mikania micrantha</name>
    <name type="common">bitter vine</name>
    <dbReference type="NCBI Taxonomy" id="192012"/>
    <lineage>
        <taxon>Eukaryota</taxon>
        <taxon>Viridiplantae</taxon>
        <taxon>Streptophyta</taxon>
        <taxon>Embryophyta</taxon>
        <taxon>Tracheophyta</taxon>
        <taxon>Spermatophyta</taxon>
        <taxon>Magnoliopsida</taxon>
        <taxon>eudicotyledons</taxon>
        <taxon>Gunneridae</taxon>
        <taxon>Pentapetalae</taxon>
        <taxon>asterids</taxon>
        <taxon>campanulids</taxon>
        <taxon>Asterales</taxon>
        <taxon>Asteraceae</taxon>
        <taxon>Asteroideae</taxon>
        <taxon>Heliantheae alliance</taxon>
        <taxon>Eupatorieae</taxon>
        <taxon>Mikania</taxon>
    </lineage>
</organism>
<feature type="compositionally biased region" description="Basic and acidic residues" evidence="1">
    <location>
        <begin position="179"/>
        <end position="204"/>
    </location>
</feature>
<sequence>MDRKRTESPVYTRQWSGGSSSTGSSSPTRSPAHPQSRLGQPSGYSTIKRTQNVAAKAAAARLAQVMASQTIDDDDDEDDDLGFRFAAPTSFGNNSGNNNGSGNALSGVSFARPNRSPSPALGRNFMEHTSTNRSTSAGRPSVSVRTGQVVPPSRPALRHPSSIPPPIEPPSGRQHRERRFTPDSGRGKDMGDQHEASALRDELDMLQEEHDIVIDKLRRVEEKREEAEARARELEKQVASLGEGVSLEAKLLNRKEAAIRQREAALKAAQQTKDGRDIEVSNLRAELEKVKDETTGAMEQLKEAESEAKALRTMTQRMVLTHEEMEEVVLKRCWLSRYWGLAVQYGICADIAGSKHEHWSSFAPLPFEVVLSAGQKSKEESWHGGDDDSDRRKLVRDINDLTGEGNIESMLSVEMGLREMASLKVEDAVVLAMAQQRRPSLVRQSVPDPKSPGDTKIVEGFALSLEEAEDVSFKEAWLTYFWRRAKVHSVEEDIAEDRLHFWISRSATSPTSHDAVDVERGLTELRKLGIEQQLWEASRKEIDQSSSVAVEHAKNSAEDDATM</sequence>
<accession>A0A5N6PBD6</accession>
<keyword evidence="3" id="KW-1185">Reference proteome</keyword>
<feature type="region of interest" description="Disordered" evidence="1">
    <location>
        <begin position="70"/>
        <end position="204"/>
    </location>
</feature>
<dbReference type="GO" id="GO:0000911">
    <property type="term" value="P:cytokinesis by cell plate formation"/>
    <property type="evidence" value="ECO:0007669"/>
    <property type="project" value="InterPro"/>
</dbReference>
<feature type="compositionally biased region" description="Acidic residues" evidence="1">
    <location>
        <begin position="71"/>
        <end position="80"/>
    </location>
</feature>
<dbReference type="PANTHER" id="PTHR31762">
    <property type="entry name" value="FAS-BINDING FACTOR-LIKE PROTEIN"/>
    <property type="match status" value="1"/>
</dbReference>
<evidence type="ECO:0000313" key="2">
    <source>
        <dbReference type="EMBL" id="KAD6118812.1"/>
    </source>
</evidence>
<name>A0A5N6PBD6_9ASTR</name>